<sequence>MQVFRSKIDWWFWGVVIATTGLLLQFLWTMYIKGTMQQYPEHALLYFLTIALLWWPILNTRYIVTEQHLMIHSMLFKWQINQSDIIKISESHNLISSPALSLDRLRIDYHKNGVASHILISPKDKDVFCKVLNKTCSTSR</sequence>
<dbReference type="InterPro" id="IPR009589">
    <property type="entry name" value="PH_YyaB-like"/>
</dbReference>
<gene>
    <name evidence="3" type="ORF">LF296_16865</name>
</gene>
<dbReference type="GO" id="GO:0030153">
    <property type="term" value="P:bacteriocin immunity"/>
    <property type="evidence" value="ECO:0007669"/>
    <property type="project" value="InterPro"/>
</dbReference>
<feature type="transmembrane region" description="Helical" evidence="1">
    <location>
        <begin position="43"/>
        <end position="64"/>
    </location>
</feature>
<proteinExistence type="predicted"/>
<feature type="domain" description="Uncharacterized protein YyaB-like PH" evidence="2">
    <location>
        <begin position="60"/>
        <end position="136"/>
    </location>
</feature>
<evidence type="ECO:0000313" key="3">
    <source>
        <dbReference type="EMBL" id="WDZ50946.1"/>
    </source>
</evidence>
<dbReference type="Proteomes" id="UP001199528">
    <property type="component" value="Chromosome"/>
</dbReference>
<evidence type="ECO:0000259" key="2">
    <source>
        <dbReference type="Pfam" id="PF06713"/>
    </source>
</evidence>
<dbReference type="AlphaFoldDB" id="A0AAJ6P518"/>
<feature type="transmembrane region" description="Helical" evidence="1">
    <location>
        <begin position="12"/>
        <end position="31"/>
    </location>
</feature>
<accession>A0AAJ6P518</accession>
<protein>
    <submittedName>
        <fullName evidence="3">PH domain-containing protein</fullName>
    </submittedName>
</protein>
<evidence type="ECO:0000256" key="1">
    <source>
        <dbReference type="SAM" id="Phobius"/>
    </source>
</evidence>
<organism evidence="3 4">
    <name type="scientific">Acinetobacter vivianii</name>
    <dbReference type="NCBI Taxonomy" id="1776742"/>
    <lineage>
        <taxon>Bacteria</taxon>
        <taxon>Pseudomonadati</taxon>
        <taxon>Pseudomonadota</taxon>
        <taxon>Gammaproteobacteria</taxon>
        <taxon>Moraxellales</taxon>
        <taxon>Moraxellaceae</taxon>
        <taxon>Acinetobacter</taxon>
    </lineage>
</organism>
<reference evidence="3" key="2">
    <citation type="submission" date="2023-02" db="EMBL/GenBank/DDBJ databases">
        <authorList>
            <person name="Huang Y."/>
            <person name="Zhang Y."/>
            <person name="Zhang T."/>
            <person name="Wang J."/>
        </authorList>
    </citation>
    <scope>NUCLEOTIDE SEQUENCE</scope>
    <source>
        <strain evidence="3">KJ-1</strain>
    </source>
</reference>
<name>A0AAJ6P518_9GAMM</name>
<evidence type="ECO:0000313" key="4">
    <source>
        <dbReference type="Proteomes" id="UP001199528"/>
    </source>
</evidence>
<dbReference type="KEGG" id="aviv:LF296_16865"/>
<dbReference type="EMBL" id="CP085083">
    <property type="protein sequence ID" value="WDZ50946.1"/>
    <property type="molecule type" value="Genomic_DNA"/>
</dbReference>
<keyword evidence="1" id="KW-0472">Membrane</keyword>
<dbReference type="RefSeq" id="WP_272655001.1">
    <property type="nucleotide sequence ID" value="NZ_CP085083.1"/>
</dbReference>
<reference evidence="3" key="1">
    <citation type="journal article" date="2022" name="Front Environ Sci">
        <title>Complete genome sequence analysis of a novel alkane-degrading bacterial strain, Acinetobacter vivianii KJ-1, and its diesel degradation ability.</title>
        <authorList>
            <person name="Zhang Y."/>
            <person name="Song F."/>
            <person name="Wang J."/>
            <person name="Zhao Q."/>
            <person name="Zheng L."/>
            <person name="Wang Z."/>
            <person name="Zhang X."/>
            <person name="Gao Y."/>
            <person name="Chen G."/>
            <person name="Huang Y."/>
        </authorList>
    </citation>
    <scope>NUCLEOTIDE SEQUENCE</scope>
    <source>
        <strain evidence="3">KJ-1</strain>
    </source>
</reference>
<keyword evidence="1" id="KW-0812">Transmembrane</keyword>
<keyword evidence="1" id="KW-1133">Transmembrane helix</keyword>
<dbReference type="Pfam" id="PF06713">
    <property type="entry name" value="bPH_4"/>
    <property type="match status" value="1"/>
</dbReference>